<dbReference type="AlphaFoldDB" id="A0A0A9ANZ1"/>
<proteinExistence type="predicted"/>
<name>A0A0A9ANZ1_ARUDO</name>
<reference evidence="1" key="1">
    <citation type="submission" date="2014-09" db="EMBL/GenBank/DDBJ databases">
        <authorList>
            <person name="Magalhaes I.L.F."/>
            <person name="Oliveira U."/>
            <person name="Santos F.R."/>
            <person name="Vidigal T.H.D.A."/>
            <person name="Brescovit A.D."/>
            <person name="Santos A.J."/>
        </authorList>
    </citation>
    <scope>NUCLEOTIDE SEQUENCE</scope>
    <source>
        <tissue evidence="1">Shoot tissue taken approximately 20 cm above the soil surface</tissue>
    </source>
</reference>
<evidence type="ECO:0000313" key="1">
    <source>
        <dbReference type="EMBL" id="JAD51573.1"/>
    </source>
</evidence>
<protein>
    <submittedName>
        <fullName evidence="1">Uncharacterized protein</fullName>
    </submittedName>
</protein>
<reference evidence="1" key="2">
    <citation type="journal article" date="2015" name="Data Brief">
        <title>Shoot transcriptome of the giant reed, Arundo donax.</title>
        <authorList>
            <person name="Barrero R.A."/>
            <person name="Guerrero F.D."/>
            <person name="Moolhuijzen P."/>
            <person name="Goolsby J.A."/>
            <person name="Tidwell J."/>
            <person name="Bellgard S.E."/>
            <person name="Bellgard M.I."/>
        </authorList>
    </citation>
    <scope>NUCLEOTIDE SEQUENCE</scope>
    <source>
        <tissue evidence="1">Shoot tissue taken approximately 20 cm above the soil surface</tissue>
    </source>
</reference>
<dbReference type="EMBL" id="GBRH01246322">
    <property type="protein sequence ID" value="JAD51573.1"/>
    <property type="molecule type" value="Transcribed_RNA"/>
</dbReference>
<accession>A0A0A9ANZ1</accession>
<sequence length="68" mass="8102">MLEVFLLMYINRVYDLCHLFVSSPLRLTVLMLAGLQFYKHAMFMFCIYCMSNFCQYGSLHPHICRKAQ</sequence>
<organism evidence="1">
    <name type="scientific">Arundo donax</name>
    <name type="common">Giant reed</name>
    <name type="synonym">Donax arundinaceus</name>
    <dbReference type="NCBI Taxonomy" id="35708"/>
    <lineage>
        <taxon>Eukaryota</taxon>
        <taxon>Viridiplantae</taxon>
        <taxon>Streptophyta</taxon>
        <taxon>Embryophyta</taxon>
        <taxon>Tracheophyta</taxon>
        <taxon>Spermatophyta</taxon>
        <taxon>Magnoliopsida</taxon>
        <taxon>Liliopsida</taxon>
        <taxon>Poales</taxon>
        <taxon>Poaceae</taxon>
        <taxon>PACMAD clade</taxon>
        <taxon>Arundinoideae</taxon>
        <taxon>Arundineae</taxon>
        <taxon>Arundo</taxon>
    </lineage>
</organism>